<reference evidence="1 2" key="1">
    <citation type="journal article" date="2011" name="Microbiology">
        <title>The Pseudomonas aeruginosa generalized transducing phage phiPA3 is a new member of the phiKZ-like group of 'jumbo' phages, and infects model laboratory strains and clinical isolates from cystic fibrosis patients.</title>
        <authorList>
            <person name="Monson R."/>
            <person name="Foulds I."/>
            <person name="Foweraker J."/>
            <person name="Welch M."/>
            <person name="Salmond G.P."/>
        </authorList>
    </citation>
    <scope>NUCLEOTIDE SEQUENCE [LARGE SCALE GENOMIC DNA]</scope>
</reference>
<proteinExistence type="predicted"/>
<accession>F8SJF4</accession>
<sequence>MQLLRSIEITRTTHGYPEVAQLDIYLDWMNTVPVYAVHTPHAMDSEREVRLHARYFVSRPHVREFVEEYSKCFGLGAESIEIDKGYCWAELHQLMFLQDIDAPNPWRVRITNHAELFSGIHRYVGIDLSNQAPTVTYEQHQAAKFHSQALASVIAMTYTSAACKPVFNSLLEELDNELIFIVERYDDVDGSWKEFCAPDFVSRQPVIQYNDSIGL</sequence>
<dbReference type="RefSeq" id="YP_009217397.1">
    <property type="nucleotide sequence ID" value="NC_028999.1"/>
</dbReference>
<keyword evidence="2" id="KW-1185">Reference proteome</keyword>
<evidence type="ECO:0000313" key="1">
    <source>
        <dbReference type="EMBL" id="AEH03741.1"/>
    </source>
</evidence>
<evidence type="ECO:0000313" key="2">
    <source>
        <dbReference type="Proteomes" id="UP000008388"/>
    </source>
</evidence>
<organism evidence="1 2">
    <name type="scientific">Pseudomonas phage PhiPA3</name>
    <name type="common">Pseudomonas aeruginosa phage PhiPA3</name>
    <dbReference type="NCBI Taxonomy" id="998086"/>
    <lineage>
        <taxon>Viruses</taxon>
        <taxon>Duplodnaviria</taxon>
        <taxon>Heunggongvirae</taxon>
        <taxon>Uroviricota</taxon>
        <taxon>Caudoviricetes</taxon>
        <taxon>Chimalliviridae</taxon>
        <taxon>Miltoncavirus</taxon>
        <taxon>Miltoncavirus PhiPA3</taxon>
    </lineage>
</organism>
<dbReference type="GeneID" id="26643846"/>
<name>F8SJF4_BPPA3</name>
<dbReference type="Proteomes" id="UP000008388">
    <property type="component" value="Segment"/>
</dbReference>
<gene>
    <name evidence="1" type="primary">318</name>
</gene>
<dbReference type="KEGG" id="vg:26643846"/>
<protein>
    <submittedName>
        <fullName evidence="1">Uncharacterized protein 318</fullName>
    </submittedName>
</protein>
<dbReference type="EMBL" id="HQ630627">
    <property type="protein sequence ID" value="AEH03741.1"/>
    <property type="molecule type" value="Genomic_DNA"/>
</dbReference>
<organismHost>
    <name type="scientific">Pseudomonas aeruginosa</name>
    <dbReference type="NCBI Taxonomy" id="287"/>
</organismHost>